<dbReference type="STRING" id="883113.HMPREF9708_00148"/>
<dbReference type="HOGENOM" id="CLU_1710539_0_0_9"/>
<evidence type="ECO:0000313" key="3">
    <source>
        <dbReference type="EMBL" id="EHR38064.1"/>
    </source>
</evidence>
<evidence type="ECO:0000313" key="4">
    <source>
        <dbReference type="Proteomes" id="UP000006190"/>
    </source>
</evidence>
<accession>H3NH09</accession>
<protein>
    <submittedName>
        <fullName evidence="3">Uncharacterized protein</fullName>
    </submittedName>
</protein>
<sequence length="153" mass="17815">MSLFKGRQRAKKHYQDYLNYKESSDKDQVEEEYDQGLTLDRTSVQPDTLDSDAVYQAENQWNEWEGYEDFLMEDFDAQQGPYPPHDVDSLNLDPDLPTRVQADWRNEEDLLSQTPPPYQRRAKYSAKIDHFLNNGILITGALLILVLLIAFLA</sequence>
<organism evidence="3 4">
    <name type="scientific">Facklamia languida CCUG 37842</name>
    <dbReference type="NCBI Taxonomy" id="883113"/>
    <lineage>
        <taxon>Bacteria</taxon>
        <taxon>Bacillati</taxon>
        <taxon>Bacillota</taxon>
        <taxon>Bacilli</taxon>
        <taxon>Lactobacillales</taxon>
        <taxon>Aerococcaceae</taxon>
        <taxon>Facklamia</taxon>
    </lineage>
</organism>
<dbReference type="PATRIC" id="fig|883113.3.peg.145"/>
<proteinExistence type="predicted"/>
<dbReference type="RefSeq" id="WP_006308013.1">
    <property type="nucleotide sequence ID" value="NZ_JH601133.1"/>
</dbReference>
<keyword evidence="2" id="KW-0812">Transmembrane</keyword>
<evidence type="ECO:0000256" key="2">
    <source>
        <dbReference type="SAM" id="Phobius"/>
    </source>
</evidence>
<name>H3NH09_9LACT</name>
<feature type="region of interest" description="Disordered" evidence="1">
    <location>
        <begin position="18"/>
        <end position="38"/>
    </location>
</feature>
<keyword evidence="2" id="KW-0472">Membrane</keyword>
<comment type="caution">
    <text evidence="3">The sequence shown here is derived from an EMBL/GenBank/DDBJ whole genome shotgun (WGS) entry which is preliminary data.</text>
</comment>
<keyword evidence="4" id="KW-1185">Reference proteome</keyword>
<evidence type="ECO:0000256" key="1">
    <source>
        <dbReference type="SAM" id="MobiDB-lite"/>
    </source>
</evidence>
<reference evidence="3" key="1">
    <citation type="submission" date="2012-01" db="EMBL/GenBank/DDBJ databases">
        <title>The Genome Sequence of Facklamia languida CCUG 37842.</title>
        <authorList>
            <consortium name="The Broad Institute Genome Sequencing Platform"/>
            <person name="Earl A."/>
            <person name="Ward D."/>
            <person name="Feldgarden M."/>
            <person name="Gevers D."/>
            <person name="Huys G."/>
            <person name="Young S.K."/>
            <person name="Zeng Q."/>
            <person name="Gargeya S."/>
            <person name="Fitzgerald M."/>
            <person name="Haas B."/>
            <person name="Abouelleil A."/>
            <person name="Alvarado L."/>
            <person name="Arachchi H.M."/>
            <person name="Berlin A."/>
            <person name="Chapman S.B."/>
            <person name="Gearin G."/>
            <person name="Goldberg J."/>
            <person name="Griggs A."/>
            <person name="Gujja S."/>
            <person name="Hansen M."/>
            <person name="Heiman D."/>
            <person name="Howarth C."/>
            <person name="Larimer J."/>
            <person name="Lui A."/>
            <person name="MacDonald P.J.P."/>
            <person name="McCowen C."/>
            <person name="Montmayeur A."/>
            <person name="Murphy C."/>
            <person name="Neiman D."/>
            <person name="Pearson M."/>
            <person name="Priest M."/>
            <person name="Roberts A."/>
            <person name="Saif S."/>
            <person name="Shea T."/>
            <person name="Sisk P."/>
            <person name="Stolte C."/>
            <person name="Sykes S."/>
            <person name="Wortman J."/>
            <person name="Nusbaum C."/>
            <person name="Birren B."/>
        </authorList>
    </citation>
    <scope>NUCLEOTIDE SEQUENCE [LARGE SCALE GENOMIC DNA]</scope>
    <source>
        <strain evidence="3">CCUG 37842</strain>
    </source>
</reference>
<dbReference type="Proteomes" id="UP000006190">
    <property type="component" value="Unassembled WGS sequence"/>
</dbReference>
<dbReference type="EMBL" id="AGEG01000002">
    <property type="protein sequence ID" value="EHR38064.1"/>
    <property type="molecule type" value="Genomic_DNA"/>
</dbReference>
<dbReference type="AlphaFoldDB" id="H3NH09"/>
<gene>
    <name evidence="3" type="ORF">HMPREF9708_00148</name>
</gene>
<keyword evidence="2" id="KW-1133">Transmembrane helix</keyword>
<feature type="transmembrane region" description="Helical" evidence="2">
    <location>
        <begin position="131"/>
        <end position="152"/>
    </location>
</feature>